<dbReference type="RefSeq" id="WP_183415934.1">
    <property type="nucleotide sequence ID" value="NZ_JACHXA010000003.1"/>
</dbReference>
<gene>
    <name evidence="4" type="ORF">FHR98_001408</name>
</gene>
<dbReference type="PANTHER" id="PTHR13847:SF287">
    <property type="entry name" value="FAD-DEPENDENT OXIDOREDUCTASE DOMAIN-CONTAINING PROTEIN 1"/>
    <property type="match status" value="1"/>
</dbReference>
<comment type="caution">
    <text evidence="4">The sequence shown here is derived from an EMBL/GenBank/DDBJ whole genome shotgun (WGS) entry which is preliminary data.</text>
</comment>
<dbReference type="PANTHER" id="PTHR13847">
    <property type="entry name" value="SARCOSINE DEHYDROGENASE-RELATED"/>
    <property type="match status" value="1"/>
</dbReference>
<evidence type="ECO:0000313" key="4">
    <source>
        <dbReference type="EMBL" id="MBB3065129.1"/>
    </source>
</evidence>
<dbReference type="InterPro" id="IPR006076">
    <property type="entry name" value="FAD-dep_OxRdtase"/>
</dbReference>
<accession>A0A839ST18</accession>
<keyword evidence="2" id="KW-1133">Transmembrane helix</keyword>
<feature type="transmembrane region" description="Helical" evidence="2">
    <location>
        <begin position="6"/>
        <end position="25"/>
    </location>
</feature>
<feature type="domain" description="FAD dependent oxidoreductase" evidence="3">
    <location>
        <begin position="7"/>
        <end position="362"/>
    </location>
</feature>
<proteinExistence type="predicted"/>
<dbReference type="AlphaFoldDB" id="A0A839ST18"/>
<dbReference type="Gene3D" id="3.50.50.60">
    <property type="entry name" value="FAD/NAD(P)-binding domain"/>
    <property type="match status" value="1"/>
</dbReference>
<evidence type="ECO:0000256" key="1">
    <source>
        <dbReference type="ARBA" id="ARBA00023002"/>
    </source>
</evidence>
<name>A0A839ST18_9PROT</name>
<dbReference type="InterPro" id="IPR036188">
    <property type="entry name" value="FAD/NAD-bd_sf"/>
</dbReference>
<dbReference type="GO" id="GO:0005737">
    <property type="term" value="C:cytoplasm"/>
    <property type="evidence" value="ECO:0007669"/>
    <property type="project" value="TreeGrafter"/>
</dbReference>
<dbReference type="GO" id="GO:0032981">
    <property type="term" value="P:mitochondrial respiratory chain complex I assembly"/>
    <property type="evidence" value="ECO:0007669"/>
    <property type="project" value="TreeGrafter"/>
</dbReference>
<keyword evidence="5" id="KW-1185">Reference proteome</keyword>
<dbReference type="SUPFAM" id="SSF51905">
    <property type="entry name" value="FAD/NAD(P)-binding domain"/>
    <property type="match status" value="1"/>
</dbReference>
<organism evidence="4 5">
    <name type="scientific">Limibacillus halophilus</name>
    <dbReference type="NCBI Taxonomy" id="1579333"/>
    <lineage>
        <taxon>Bacteria</taxon>
        <taxon>Pseudomonadati</taxon>
        <taxon>Pseudomonadota</taxon>
        <taxon>Alphaproteobacteria</taxon>
        <taxon>Rhodospirillales</taxon>
        <taxon>Rhodovibrionaceae</taxon>
        <taxon>Limibacillus</taxon>
    </lineage>
</organism>
<evidence type="ECO:0000259" key="3">
    <source>
        <dbReference type="Pfam" id="PF01266"/>
    </source>
</evidence>
<keyword evidence="2" id="KW-0472">Membrane</keyword>
<keyword evidence="2" id="KW-0812">Transmembrane</keyword>
<dbReference type="GO" id="GO:0016491">
    <property type="term" value="F:oxidoreductase activity"/>
    <property type="evidence" value="ECO:0007669"/>
    <property type="project" value="UniProtKB-KW"/>
</dbReference>
<dbReference type="EMBL" id="JACHXA010000003">
    <property type="protein sequence ID" value="MBB3065129.1"/>
    <property type="molecule type" value="Genomic_DNA"/>
</dbReference>
<protein>
    <submittedName>
        <fullName evidence="4">Glycine/D-amino acid oxidase-like deaminating enzyme</fullName>
    </submittedName>
</protein>
<dbReference type="Proteomes" id="UP000581135">
    <property type="component" value="Unassembled WGS sequence"/>
</dbReference>
<keyword evidence="1" id="KW-0560">Oxidoreductase</keyword>
<dbReference type="Pfam" id="PF01266">
    <property type="entry name" value="DAO"/>
    <property type="match status" value="1"/>
</dbReference>
<sequence>MTDKNYDIVVLGGAIIGSAIAYFLARELGGGRSICVVERDPTYAQASTSLSLASIRVQFSTPLNIAISRFGYSFLESIGEVLEVDGDRPDAGIKANGYLLMAGESGRALLQKNQIIQQQAGAQVALLEPADIQARYPYINTDEVALAALGLAEEGWFDAYSVMQALRRKASSLGVTYMKDEACGLEMSGARVTAVNLASGERLAAGIVVNATGPRAAKTAAWAGIELPVHPRKRSVFVFDCKERFPDSPLIIDPSGVYVRPEGEHYVCGWSPPEEDDRDCEDFEVEWNLFEEKLWPILAQRVPAFEAIKVTRAWAGHYAMNVIDHNAILGSHPEVSNFYMANGFSGHGVQQSPAVGRGLAELIVGGSYRSLDLSPFGFERFAQGRLIREENII</sequence>
<evidence type="ECO:0000256" key="2">
    <source>
        <dbReference type="SAM" id="Phobius"/>
    </source>
</evidence>
<dbReference type="Gene3D" id="3.30.9.10">
    <property type="entry name" value="D-Amino Acid Oxidase, subunit A, domain 2"/>
    <property type="match status" value="1"/>
</dbReference>
<evidence type="ECO:0000313" key="5">
    <source>
        <dbReference type="Proteomes" id="UP000581135"/>
    </source>
</evidence>
<reference evidence="4 5" key="1">
    <citation type="submission" date="2020-08" db="EMBL/GenBank/DDBJ databases">
        <title>Genomic Encyclopedia of Type Strains, Phase III (KMG-III): the genomes of soil and plant-associated and newly described type strains.</title>
        <authorList>
            <person name="Whitman W."/>
        </authorList>
    </citation>
    <scope>NUCLEOTIDE SEQUENCE [LARGE SCALE GENOMIC DNA]</scope>
    <source>
        <strain evidence="4 5">CECT 8803</strain>
    </source>
</reference>